<evidence type="ECO:0000313" key="3">
    <source>
        <dbReference type="EMBL" id="SAL95120.1"/>
    </source>
</evidence>
<proteinExistence type="predicted"/>
<organism evidence="3">
    <name type="scientific">Absidia glauca</name>
    <name type="common">Pin mould</name>
    <dbReference type="NCBI Taxonomy" id="4829"/>
    <lineage>
        <taxon>Eukaryota</taxon>
        <taxon>Fungi</taxon>
        <taxon>Fungi incertae sedis</taxon>
        <taxon>Mucoromycota</taxon>
        <taxon>Mucoromycotina</taxon>
        <taxon>Mucoromycetes</taxon>
        <taxon>Mucorales</taxon>
        <taxon>Cunninghamellaceae</taxon>
        <taxon>Absidia</taxon>
    </lineage>
</organism>
<feature type="transmembrane region" description="Helical" evidence="1">
    <location>
        <begin position="158"/>
        <end position="178"/>
    </location>
</feature>
<evidence type="ECO:0000313" key="4">
    <source>
        <dbReference type="Proteomes" id="UP000078561"/>
    </source>
</evidence>
<evidence type="ECO:0000256" key="2">
    <source>
        <dbReference type="SAM" id="SignalP"/>
    </source>
</evidence>
<name>A0A163IST3_ABSGL</name>
<reference evidence="3" key="1">
    <citation type="submission" date="2016-04" db="EMBL/GenBank/DDBJ databases">
        <authorList>
            <person name="Evans L.H."/>
            <person name="Alamgir A."/>
            <person name="Owens N."/>
            <person name="Weber N.D."/>
            <person name="Virtaneva K."/>
            <person name="Barbian K."/>
            <person name="Babar A."/>
            <person name="Rosenke K."/>
        </authorList>
    </citation>
    <scope>NUCLEOTIDE SEQUENCE [LARGE SCALE GENOMIC DNA]</scope>
    <source>
        <strain evidence="3">CBS 101.48</strain>
    </source>
</reference>
<dbReference type="AlphaFoldDB" id="A0A163IST3"/>
<keyword evidence="1" id="KW-0812">Transmembrane</keyword>
<dbReference type="EMBL" id="LT550157">
    <property type="protein sequence ID" value="SAL95120.1"/>
    <property type="molecule type" value="Genomic_DNA"/>
</dbReference>
<accession>A0A163IST3</accession>
<feature type="chain" id="PRO_5007843340" evidence="2">
    <location>
        <begin position="24"/>
        <end position="235"/>
    </location>
</feature>
<gene>
    <name evidence="3" type="primary">ABSGL_00420.1 scaffold 522</name>
</gene>
<sequence>MIFSRPLLPFLFLIYFLVTPAAGETHCQDPADCPLYPIHSCFATTAGMPCYSIPHSPDLLAYLDARGSQVLEMDDLALIGNCSKQAYCDKTTRTCRRKHGLGSPCQYNMECAVGTEYLPGHCNPQHNATKVCGLRQDIPSFYYGAASLRGEWKLGKHWKAATIAVVLTGIGALILLMARHLVKKWRVVAIEKWGQEEQTAWWRRWLTKPAVEYVPLDARPVDPPPYRGESSASVV</sequence>
<dbReference type="OrthoDB" id="2261774at2759"/>
<dbReference type="Proteomes" id="UP000078561">
    <property type="component" value="Unassembled WGS sequence"/>
</dbReference>
<keyword evidence="2" id="KW-0732">Signal</keyword>
<protein>
    <submittedName>
        <fullName evidence="3">Uncharacterized protein</fullName>
    </submittedName>
</protein>
<keyword evidence="4" id="KW-1185">Reference proteome</keyword>
<dbReference type="InParanoid" id="A0A163IST3"/>
<evidence type="ECO:0000256" key="1">
    <source>
        <dbReference type="SAM" id="Phobius"/>
    </source>
</evidence>
<feature type="signal peptide" evidence="2">
    <location>
        <begin position="1"/>
        <end position="23"/>
    </location>
</feature>
<keyword evidence="1" id="KW-1133">Transmembrane helix</keyword>
<keyword evidence="1" id="KW-0472">Membrane</keyword>